<reference evidence="5" key="1">
    <citation type="submission" date="2018-06" db="EMBL/GenBank/DDBJ databases">
        <authorList>
            <person name="Zhirakovskaya E."/>
        </authorList>
    </citation>
    <scope>NUCLEOTIDE SEQUENCE</scope>
</reference>
<dbReference type="EC" id="3.1.11.6" evidence="5"/>
<gene>
    <name evidence="5" type="ORF">MNBD_ALPHA07-1642</name>
</gene>
<dbReference type="GO" id="GO:0009318">
    <property type="term" value="C:exodeoxyribonuclease VII complex"/>
    <property type="evidence" value="ECO:0007669"/>
    <property type="project" value="InterPro"/>
</dbReference>
<dbReference type="InterPro" id="IPR037004">
    <property type="entry name" value="Exonuc_VII_ssu_sf"/>
</dbReference>
<keyword evidence="4" id="KW-0175">Coiled coil</keyword>
<dbReference type="GO" id="GO:0005829">
    <property type="term" value="C:cytosol"/>
    <property type="evidence" value="ECO:0007669"/>
    <property type="project" value="TreeGrafter"/>
</dbReference>
<dbReference type="EMBL" id="UOEG01000055">
    <property type="protein sequence ID" value="VAV90088.1"/>
    <property type="molecule type" value="Genomic_DNA"/>
</dbReference>
<dbReference type="NCBIfam" id="NF002140">
    <property type="entry name" value="PRK00977.1-4"/>
    <property type="match status" value="1"/>
</dbReference>
<dbReference type="AlphaFoldDB" id="A0A3B0RPB3"/>
<dbReference type="InterPro" id="IPR003761">
    <property type="entry name" value="Exonuc_VII_S"/>
</dbReference>
<dbReference type="GO" id="GO:0008855">
    <property type="term" value="F:exodeoxyribonuclease VII activity"/>
    <property type="evidence" value="ECO:0007669"/>
    <property type="project" value="UniProtKB-EC"/>
</dbReference>
<keyword evidence="2" id="KW-0540">Nuclease</keyword>
<keyword evidence="1" id="KW-0963">Cytoplasm</keyword>
<evidence type="ECO:0000313" key="5">
    <source>
        <dbReference type="EMBL" id="VAV90088.1"/>
    </source>
</evidence>
<protein>
    <submittedName>
        <fullName evidence="5">Exodeoxyribonuclease VII small subunit</fullName>
        <ecNumber evidence="5">3.1.11.6</ecNumber>
    </submittedName>
</protein>
<evidence type="ECO:0000256" key="3">
    <source>
        <dbReference type="ARBA" id="ARBA00022801"/>
    </source>
</evidence>
<dbReference type="Pfam" id="PF02609">
    <property type="entry name" value="Exonuc_VII_S"/>
    <property type="match status" value="1"/>
</dbReference>
<evidence type="ECO:0000256" key="2">
    <source>
        <dbReference type="ARBA" id="ARBA00022722"/>
    </source>
</evidence>
<name>A0A3B0RPB3_9ZZZZ</name>
<dbReference type="GO" id="GO:0006308">
    <property type="term" value="P:DNA catabolic process"/>
    <property type="evidence" value="ECO:0007669"/>
    <property type="project" value="InterPro"/>
</dbReference>
<accession>A0A3B0RPB3</accession>
<dbReference type="NCBIfam" id="TIGR01280">
    <property type="entry name" value="xseB"/>
    <property type="match status" value="1"/>
</dbReference>
<dbReference type="PANTHER" id="PTHR34137">
    <property type="entry name" value="EXODEOXYRIBONUCLEASE 7 SMALL SUBUNIT"/>
    <property type="match status" value="1"/>
</dbReference>
<evidence type="ECO:0000256" key="1">
    <source>
        <dbReference type="ARBA" id="ARBA00022490"/>
    </source>
</evidence>
<feature type="coiled-coil region" evidence="4">
    <location>
        <begin position="39"/>
        <end position="66"/>
    </location>
</feature>
<organism evidence="5">
    <name type="scientific">hydrothermal vent metagenome</name>
    <dbReference type="NCBI Taxonomy" id="652676"/>
    <lineage>
        <taxon>unclassified sequences</taxon>
        <taxon>metagenomes</taxon>
        <taxon>ecological metagenomes</taxon>
    </lineage>
</organism>
<evidence type="ECO:0000256" key="4">
    <source>
        <dbReference type="SAM" id="Coils"/>
    </source>
</evidence>
<dbReference type="NCBIfam" id="NF002139">
    <property type="entry name" value="PRK00977.1-3"/>
    <property type="match status" value="1"/>
</dbReference>
<dbReference type="HAMAP" id="MF_00337">
    <property type="entry name" value="Exonuc_7_S"/>
    <property type="match status" value="1"/>
</dbReference>
<dbReference type="PANTHER" id="PTHR34137:SF1">
    <property type="entry name" value="EXODEOXYRIBONUCLEASE 7 SMALL SUBUNIT"/>
    <property type="match status" value="1"/>
</dbReference>
<dbReference type="SUPFAM" id="SSF116842">
    <property type="entry name" value="XseB-like"/>
    <property type="match status" value="1"/>
</dbReference>
<proteinExistence type="inferred from homology"/>
<keyword evidence="3 5" id="KW-0378">Hydrolase</keyword>
<dbReference type="Gene3D" id="1.10.287.1040">
    <property type="entry name" value="Exonuclease VII, small subunit"/>
    <property type="match status" value="1"/>
</dbReference>
<sequence length="82" mass="8917">MTETPIAEMSFEQAMHALEEVVGKLERGDVALEDSIKLYERGAELKKRCEAKLKEAEEKVAAITLDGDGKPTGTTPVEGQTP</sequence>